<reference evidence="1" key="1">
    <citation type="submission" date="2021-08" db="EMBL/GenBank/DDBJ databases">
        <title>Complete genome sequence of Pseudomonas phytophila.</title>
        <authorList>
            <person name="Weir B.S."/>
            <person name="Templeton M.D."/>
            <person name="Arshed S."/>
            <person name="Andersen M.T."/>
            <person name="Jayaraman J."/>
        </authorList>
    </citation>
    <scope>NUCLEOTIDE SEQUENCE</scope>
    <source>
        <strain evidence="1">ICMP 23753</strain>
    </source>
</reference>
<sequence>MILVKEIILSGDPKDSGIIIGGGSVNLKAWPMNPDGEALVLIATIECASLKKTHNYRSIPQEGMLYIFSTYSSSDYFLDNITYSGDTSELESISSGYTLVAMKDSESEINSPYNIIPKTNTKFNNKAVQEDEYPVFSMLTNTPPNGVKLPLDLLEEYEFVMQLYSSDFPEPFKDIFYLTDAVGCLLLKKDGSGNGLFFVHTA</sequence>
<keyword evidence="2" id="KW-1185">Reference proteome</keyword>
<dbReference type="Gene3D" id="2.30.320.10">
    <property type="entry name" value="YwqG-like"/>
    <property type="match status" value="1"/>
</dbReference>
<dbReference type="SUPFAM" id="SSF103032">
    <property type="entry name" value="Hypothetical protein YwqG"/>
    <property type="match status" value="1"/>
</dbReference>
<evidence type="ECO:0000313" key="2">
    <source>
        <dbReference type="Proteomes" id="UP001063228"/>
    </source>
</evidence>
<dbReference type="Proteomes" id="UP001063228">
    <property type="component" value="Chromosome"/>
</dbReference>
<dbReference type="InterPro" id="IPR035948">
    <property type="entry name" value="YwqG-like_sf"/>
</dbReference>
<dbReference type="EMBL" id="CP081201">
    <property type="protein sequence ID" value="UXZ98764.1"/>
    <property type="molecule type" value="Genomic_DNA"/>
</dbReference>
<dbReference type="RefSeq" id="WP_263271906.1">
    <property type="nucleotide sequence ID" value="NZ_CP081201.1"/>
</dbReference>
<gene>
    <name evidence="1" type="ORF">K3169_13285</name>
</gene>
<dbReference type="InterPro" id="IPR015315">
    <property type="entry name" value="DUF1963"/>
</dbReference>
<protein>
    <submittedName>
        <fullName evidence="1">DUF1963 domain-containing protein</fullName>
    </submittedName>
</protein>
<organism evidence="1 2">
    <name type="scientific">Pseudomonas phytophila</name>
    <dbReference type="NCBI Taxonomy" id="2867264"/>
    <lineage>
        <taxon>Bacteria</taxon>
        <taxon>Pseudomonadati</taxon>
        <taxon>Pseudomonadota</taxon>
        <taxon>Gammaproteobacteria</taxon>
        <taxon>Pseudomonadales</taxon>
        <taxon>Pseudomonadaceae</taxon>
        <taxon>Pseudomonas</taxon>
    </lineage>
</organism>
<accession>A0ABY6FLI2</accession>
<proteinExistence type="predicted"/>
<evidence type="ECO:0000313" key="1">
    <source>
        <dbReference type="EMBL" id="UXZ98764.1"/>
    </source>
</evidence>
<name>A0ABY6FLI2_9PSED</name>
<dbReference type="Pfam" id="PF09234">
    <property type="entry name" value="DUF1963"/>
    <property type="match status" value="1"/>
</dbReference>